<comment type="caution">
    <text evidence="1">The sequence shown here is derived from an EMBL/GenBank/DDBJ whole genome shotgun (WGS) entry which is preliminary data.</text>
</comment>
<protein>
    <submittedName>
        <fullName evidence="1">Uncharacterized protein</fullName>
    </submittedName>
</protein>
<organism evidence="1 2">
    <name type="scientific">Flavobacterium cerinum</name>
    <dbReference type="NCBI Taxonomy" id="2502784"/>
    <lineage>
        <taxon>Bacteria</taxon>
        <taxon>Pseudomonadati</taxon>
        <taxon>Bacteroidota</taxon>
        <taxon>Flavobacteriia</taxon>
        <taxon>Flavobacteriales</taxon>
        <taxon>Flavobacteriaceae</taxon>
        <taxon>Flavobacterium</taxon>
    </lineage>
</organism>
<dbReference type="OrthoDB" id="1366546at2"/>
<evidence type="ECO:0000313" key="2">
    <source>
        <dbReference type="Proteomes" id="UP000287527"/>
    </source>
</evidence>
<keyword evidence="2" id="KW-1185">Reference proteome</keyword>
<proteinExistence type="predicted"/>
<dbReference type="RefSeq" id="WP_128391415.1">
    <property type="nucleotide sequence ID" value="NZ_SBII01000017.1"/>
</dbReference>
<evidence type="ECO:0000313" key="1">
    <source>
        <dbReference type="EMBL" id="RWW91807.1"/>
    </source>
</evidence>
<gene>
    <name evidence="1" type="ORF">EPI11_18165</name>
</gene>
<dbReference type="AlphaFoldDB" id="A0A3S4ST41"/>
<dbReference type="EMBL" id="SBII01000017">
    <property type="protein sequence ID" value="RWW91807.1"/>
    <property type="molecule type" value="Genomic_DNA"/>
</dbReference>
<sequence>MNTYTMTFVSGDVLGLPADTEPRDRIISGIVTEKLSKHELELADFNWSGNYSFDNSLSYLSEPYKCNVVVEVRINLDLNTILSRKAIYDRCLDALMLHEVFLTGVKCLDNNQSDLKCVLCFDMKSAA</sequence>
<reference evidence="1 2" key="1">
    <citation type="submission" date="2019-01" db="EMBL/GenBank/DDBJ databases">
        <title>Flavobacterium sp. nov.,isolated from freshwater.</title>
        <authorList>
            <person name="Zhang R."/>
            <person name="Du Z.-J."/>
        </authorList>
    </citation>
    <scope>NUCLEOTIDE SEQUENCE [LARGE SCALE GENOMIC DNA]</scope>
    <source>
        <strain evidence="1 2">1E403</strain>
    </source>
</reference>
<accession>A0A3S4ST41</accession>
<name>A0A3S4ST41_9FLAO</name>
<dbReference type="Proteomes" id="UP000287527">
    <property type="component" value="Unassembled WGS sequence"/>
</dbReference>